<evidence type="ECO:0000259" key="1">
    <source>
        <dbReference type="Pfam" id="PF00248"/>
    </source>
</evidence>
<dbReference type="Gene3D" id="3.20.20.100">
    <property type="entry name" value="NADP-dependent oxidoreductase domain"/>
    <property type="match status" value="1"/>
</dbReference>
<organism evidence="2">
    <name type="scientific">Timema douglasi</name>
    <name type="common">Walking stick</name>
    <dbReference type="NCBI Taxonomy" id="61478"/>
    <lineage>
        <taxon>Eukaryota</taxon>
        <taxon>Metazoa</taxon>
        <taxon>Ecdysozoa</taxon>
        <taxon>Arthropoda</taxon>
        <taxon>Hexapoda</taxon>
        <taxon>Insecta</taxon>
        <taxon>Pterygota</taxon>
        <taxon>Neoptera</taxon>
        <taxon>Polyneoptera</taxon>
        <taxon>Phasmatodea</taxon>
        <taxon>Timematodea</taxon>
        <taxon>Timematoidea</taxon>
        <taxon>Timematidae</taxon>
        <taxon>Timema</taxon>
    </lineage>
</organism>
<gene>
    <name evidence="2" type="ORF">TDIB3V08_LOCUS10616</name>
</gene>
<dbReference type="InterPro" id="IPR053135">
    <property type="entry name" value="AKR2_Oxidoreductase"/>
</dbReference>
<dbReference type="InterPro" id="IPR023210">
    <property type="entry name" value="NADP_OxRdtase_dom"/>
</dbReference>
<name>A0A7R8VTA4_TIMDO</name>
<reference evidence="2" key="1">
    <citation type="submission" date="2020-11" db="EMBL/GenBank/DDBJ databases">
        <authorList>
            <person name="Tran Van P."/>
        </authorList>
    </citation>
    <scope>NUCLEOTIDE SEQUENCE</scope>
</reference>
<dbReference type="SUPFAM" id="SSF51430">
    <property type="entry name" value="NAD(P)-linked oxidoreductase"/>
    <property type="match status" value="1"/>
</dbReference>
<dbReference type="PANTHER" id="PTHR43312:SF1">
    <property type="entry name" value="NADP-DEPENDENT OXIDOREDUCTASE DOMAIN-CONTAINING PROTEIN"/>
    <property type="match status" value="1"/>
</dbReference>
<dbReference type="Pfam" id="PF00248">
    <property type="entry name" value="Aldo_ket_red"/>
    <property type="match status" value="1"/>
</dbReference>
<feature type="domain" description="NADP-dependent oxidoreductase" evidence="1">
    <location>
        <begin position="5"/>
        <end position="77"/>
    </location>
</feature>
<dbReference type="InterPro" id="IPR036812">
    <property type="entry name" value="NAD(P)_OxRdtase_dom_sf"/>
</dbReference>
<proteinExistence type="predicted"/>
<evidence type="ECO:0000313" key="2">
    <source>
        <dbReference type="EMBL" id="CAD7204458.1"/>
    </source>
</evidence>
<dbReference type="AlphaFoldDB" id="A0A7R8VTA4"/>
<sequence length="135" mass="15394">MTMKFVEDEAIANIREAIRKGINYIDTAFWYGQGQSEEVLGKISSNKGEDTKEIQTKVMSQLNPARDKIRIRSIRPASKVVVVETETVDDTDKVRKGVQALEGLKFEEPRQIRALVTLYDVPVDMTENELKDTIY</sequence>
<dbReference type="EMBL" id="OA572408">
    <property type="protein sequence ID" value="CAD7204458.1"/>
    <property type="molecule type" value="Genomic_DNA"/>
</dbReference>
<dbReference type="PANTHER" id="PTHR43312">
    <property type="entry name" value="D-THREO-ALDOSE 1-DEHYDROGENASE"/>
    <property type="match status" value="1"/>
</dbReference>
<accession>A0A7R8VTA4</accession>
<protein>
    <recommendedName>
        <fullName evidence="1">NADP-dependent oxidoreductase domain-containing protein</fullName>
    </recommendedName>
</protein>